<name>A0A0E9UIT0_ANGAN</name>
<proteinExistence type="predicted"/>
<dbReference type="EMBL" id="GBXM01042901">
    <property type="protein sequence ID" value="JAH65676.1"/>
    <property type="molecule type" value="Transcribed_RNA"/>
</dbReference>
<dbReference type="AlphaFoldDB" id="A0A0E9UIT0"/>
<reference evidence="1" key="1">
    <citation type="submission" date="2014-11" db="EMBL/GenBank/DDBJ databases">
        <authorList>
            <person name="Amaro Gonzalez C."/>
        </authorList>
    </citation>
    <scope>NUCLEOTIDE SEQUENCE</scope>
</reference>
<evidence type="ECO:0000313" key="1">
    <source>
        <dbReference type="EMBL" id="JAH65676.1"/>
    </source>
</evidence>
<reference evidence="1" key="2">
    <citation type="journal article" date="2015" name="Fish Shellfish Immunol.">
        <title>Early steps in the European eel (Anguilla anguilla)-Vibrio vulnificus interaction in the gills: Role of the RtxA13 toxin.</title>
        <authorList>
            <person name="Callol A."/>
            <person name="Pajuelo D."/>
            <person name="Ebbesson L."/>
            <person name="Teles M."/>
            <person name="MacKenzie S."/>
            <person name="Amaro C."/>
        </authorList>
    </citation>
    <scope>NUCLEOTIDE SEQUENCE</scope>
</reference>
<organism evidence="1">
    <name type="scientific">Anguilla anguilla</name>
    <name type="common">European freshwater eel</name>
    <name type="synonym">Muraena anguilla</name>
    <dbReference type="NCBI Taxonomy" id="7936"/>
    <lineage>
        <taxon>Eukaryota</taxon>
        <taxon>Metazoa</taxon>
        <taxon>Chordata</taxon>
        <taxon>Craniata</taxon>
        <taxon>Vertebrata</taxon>
        <taxon>Euteleostomi</taxon>
        <taxon>Actinopterygii</taxon>
        <taxon>Neopterygii</taxon>
        <taxon>Teleostei</taxon>
        <taxon>Anguilliformes</taxon>
        <taxon>Anguillidae</taxon>
        <taxon>Anguilla</taxon>
    </lineage>
</organism>
<sequence length="53" mass="6291">MPDHSQCQSSRAPAANFRNRSHFVLQQKSQQNDLHFQLKFLLLANLYYKVKEN</sequence>
<protein>
    <submittedName>
        <fullName evidence="1">Uncharacterized protein</fullName>
    </submittedName>
</protein>
<accession>A0A0E9UIT0</accession>